<dbReference type="EMBL" id="JAGQHR010000103">
    <property type="protein sequence ID" value="MCA9727061.1"/>
    <property type="molecule type" value="Genomic_DNA"/>
</dbReference>
<dbReference type="SMART" id="SM00729">
    <property type="entry name" value="Elp3"/>
    <property type="match status" value="1"/>
</dbReference>
<evidence type="ECO:0000256" key="2">
    <source>
        <dbReference type="ARBA" id="ARBA00022485"/>
    </source>
</evidence>
<keyword evidence="4" id="KW-0949">S-adenosyl-L-methionine</keyword>
<dbReference type="Proteomes" id="UP000697710">
    <property type="component" value="Unassembled WGS sequence"/>
</dbReference>
<dbReference type="InterPro" id="IPR023404">
    <property type="entry name" value="rSAM_horseshoe"/>
</dbReference>
<keyword evidence="2" id="KW-0004">4Fe-4S</keyword>
<dbReference type="Pfam" id="PF04055">
    <property type="entry name" value="Radical_SAM"/>
    <property type="match status" value="1"/>
</dbReference>
<dbReference type="SUPFAM" id="SSF102114">
    <property type="entry name" value="Radical SAM enzymes"/>
    <property type="match status" value="1"/>
</dbReference>
<keyword evidence="3" id="KW-0808">Transferase</keyword>
<dbReference type="Gene3D" id="3.80.30.20">
    <property type="entry name" value="tm_1862 like domain"/>
    <property type="match status" value="1"/>
</dbReference>
<evidence type="ECO:0000256" key="3">
    <source>
        <dbReference type="ARBA" id="ARBA00022679"/>
    </source>
</evidence>
<dbReference type="PROSITE" id="PS51918">
    <property type="entry name" value="RADICAL_SAM"/>
    <property type="match status" value="1"/>
</dbReference>
<dbReference type="SFLD" id="SFLDG01082">
    <property type="entry name" value="B12-binding_domain_containing"/>
    <property type="match status" value="1"/>
</dbReference>
<protein>
    <submittedName>
        <fullName evidence="11">tRNA (N(6)-L-threonylcarbamoyladenosine(37)-C(2))-methylthiotransferase MtaB</fullName>
    </submittedName>
</protein>
<accession>A0A956RN24</accession>
<dbReference type="Pfam" id="PF00919">
    <property type="entry name" value="UPF0004"/>
    <property type="match status" value="1"/>
</dbReference>
<feature type="compositionally biased region" description="Basic and acidic residues" evidence="8">
    <location>
        <begin position="409"/>
        <end position="419"/>
    </location>
</feature>
<dbReference type="SFLD" id="SFLDS00029">
    <property type="entry name" value="Radical_SAM"/>
    <property type="match status" value="1"/>
</dbReference>
<dbReference type="AlphaFoldDB" id="A0A956RN24"/>
<evidence type="ECO:0000256" key="5">
    <source>
        <dbReference type="ARBA" id="ARBA00022723"/>
    </source>
</evidence>
<feature type="domain" description="MTTase N-terminal" evidence="9">
    <location>
        <begin position="62"/>
        <end position="172"/>
    </location>
</feature>
<feature type="region of interest" description="Disordered" evidence="8">
    <location>
        <begin position="403"/>
        <end position="424"/>
    </location>
</feature>
<evidence type="ECO:0000313" key="11">
    <source>
        <dbReference type="EMBL" id="MCA9727061.1"/>
    </source>
</evidence>
<dbReference type="InterPro" id="IPR020612">
    <property type="entry name" value="Methylthiotransferase_CS"/>
</dbReference>
<dbReference type="InterPro" id="IPR007197">
    <property type="entry name" value="rSAM"/>
</dbReference>
<evidence type="ECO:0000313" key="12">
    <source>
        <dbReference type="Proteomes" id="UP000697710"/>
    </source>
</evidence>
<evidence type="ECO:0000256" key="1">
    <source>
        <dbReference type="ARBA" id="ARBA00001966"/>
    </source>
</evidence>
<dbReference type="GO" id="GO:0035598">
    <property type="term" value="F:tRNA (N(6)-L-threonylcarbamoyladenosine(37)-C(2))-methylthiotransferase activity"/>
    <property type="evidence" value="ECO:0007669"/>
    <property type="project" value="TreeGrafter"/>
</dbReference>
<name>A0A956RN24_UNCEI</name>
<dbReference type="PROSITE" id="PS51449">
    <property type="entry name" value="MTTASE_N"/>
    <property type="match status" value="1"/>
</dbReference>
<dbReference type="InterPro" id="IPR005839">
    <property type="entry name" value="Methylthiotransferase"/>
</dbReference>
<evidence type="ECO:0000256" key="6">
    <source>
        <dbReference type="ARBA" id="ARBA00023004"/>
    </source>
</evidence>
<dbReference type="InterPro" id="IPR038135">
    <property type="entry name" value="Methylthiotransferase_N_sf"/>
</dbReference>
<evidence type="ECO:0000256" key="7">
    <source>
        <dbReference type="ARBA" id="ARBA00023014"/>
    </source>
</evidence>
<keyword evidence="5" id="KW-0479">Metal-binding</keyword>
<dbReference type="InterPro" id="IPR006467">
    <property type="entry name" value="MiaB-like_bact"/>
</dbReference>
<dbReference type="Gene3D" id="3.40.50.12160">
    <property type="entry name" value="Methylthiotransferase, N-terminal domain"/>
    <property type="match status" value="1"/>
</dbReference>
<feature type="region of interest" description="Disordered" evidence="8">
    <location>
        <begin position="27"/>
        <end position="52"/>
    </location>
</feature>
<evidence type="ECO:0000256" key="8">
    <source>
        <dbReference type="SAM" id="MobiDB-lite"/>
    </source>
</evidence>
<dbReference type="PROSITE" id="PS01278">
    <property type="entry name" value="MTTASE_RADICAL"/>
    <property type="match status" value="1"/>
</dbReference>
<evidence type="ECO:0000259" key="9">
    <source>
        <dbReference type="PROSITE" id="PS51449"/>
    </source>
</evidence>
<dbReference type="InterPro" id="IPR006638">
    <property type="entry name" value="Elp3/MiaA/NifB-like_rSAM"/>
</dbReference>
<keyword evidence="7" id="KW-0411">Iron-sulfur</keyword>
<dbReference type="InterPro" id="IPR013848">
    <property type="entry name" value="Methylthiotransferase_N"/>
</dbReference>
<dbReference type="NCBIfam" id="TIGR00089">
    <property type="entry name" value="MiaB/RimO family radical SAM methylthiotransferase"/>
    <property type="match status" value="1"/>
</dbReference>
<dbReference type="InterPro" id="IPR058240">
    <property type="entry name" value="rSAM_sf"/>
</dbReference>
<proteinExistence type="predicted"/>
<dbReference type="SFLD" id="SFLDG01061">
    <property type="entry name" value="methylthiotransferase"/>
    <property type="match status" value="1"/>
</dbReference>
<dbReference type="PANTHER" id="PTHR11918">
    <property type="entry name" value="RADICAL SAM PROTEINS"/>
    <property type="match status" value="1"/>
</dbReference>
<feature type="region of interest" description="Disordered" evidence="8">
    <location>
        <begin position="498"/>
        <end position="524"/>
    </location>
</feature>
<reference evidence="11" key="2">
    <citation type="journal article" date="2021" name="Microbiome">
        <title>Successional dynamics and alternative stable states in a saline activated sludge microbial community over 9 years.</title>
        <authorList>
            <person name="Wang Y."/>
            <person name="Ye J."/>
            <person name="Ju F."/>
            <person name="Liu L."/>
            <person name="Boyd J.A."/>
            <person name="Deng Y."/>
            <person name="Parks D.H."/>
            <person name="Jiang X."/>
            <person name="Yin X."/>
            <person name="Woodcroft B.J."/>
            <person name="Tyson G.W."/>
            <person name="Hugenholtz P."/>
            <person name="Polz M.F."/>
            <person name="Zhang T."/>
        </authorList>
    </citation>
    <scope>NUCLEOTIDE SEQUENCE</scope>
    <source>
        <strain evidence="11">HKST-UBA01</strain>
    </source>
</reference>
<dbReference type="GO" id="GO:0051539">
    <property type="term" value="F:4 iron, 4 sulfur cluster binding"/>
    <property type="evidence" value="ECO:0007669"/>
    <property type="project" value="UniProtKB-KW"/>
</dbReference>
<dbReference type="NCBIfam" id="TIGR01579">
    <property type="entry name" value="MiaB-like-C"/>
    <property type="match status" value="1"/>
</dbReference>
<sequence>MEVDRPAGRAGNQSAVWQTTGRYGGERLASQGAESTARIEAQGRTRPGTDPDCIPARKSGRPTVSVHALGCKANLEEMECLLSQLEDAGYEVVPFGRPADWTVVNTCTVTTAADSDSRQFLRRAQRAGGRVVATGCLAQRHPEALAAIDGVAWVVGNQEKPSLAQWILDADRGAPSTEDAPAVPRIRVDADPTLRTFASYGGGTEGRRTRATLKIQDGCDEHCTFCVIPQVRGASRSRPLDRTLEEARRLVGSGYREIALTGINTALWGRDLIPERSLPDLLDALATVPDLLRLRLNSLEPQYVEPSWIDRLARHPQLCRHLHLPLQSGDATVLKRMNRRYDPVRYAAVVESAVRAIPELAVGADVLVGFPGETDAQFESTRAFLASLPLAYLHVFSYSERPDTPAPRLGDEVPVEERKRRSSTLRQLGGALRRRYFERLRGTVQRVLPEGPAGDAHWQGLTDNYIRVRFPWTGSTPPPHRLLRVRIEPTGAATMSGTLIDDELQGDPSGAPSASEPVREGSPS</sequence>
<reference evidence="11" key="1">
    <citation type="submission" date="2020-04" db="EMBL/GenBank/DDBJ databases">
        <authorList>
            <person name="Zhang T."/>
        </authorList>
    </citation>
    <scope>NUCLEOTIDE SEQUENCE</scope>
    <source>
        <strain evidence="11">HKST-UBA01</strain>
    </source>
</reference>
<gene>
    <name evidence="11" type="primary">mtaB</name>
    <name evidence="11" type="ORF">KC729_05205</name>
</gene>
<dbReference type="CDD" id="cd01335">
    <property type="entry name" value="Radical_SAM"/>
    <property type="match status" value="1"/>
</dbReference>
<dbReference type="GO" id="GO:0046872">
    <property type="term" value="F:metal ion binding"/>
    <property type="evidence" value="ECO:0007669"/>
    <property type="project" value="UniProtKB-KW"/>
</dbReference>
<organism evidence="11 12">
    <name type="scientific">Eiseniibacteriota bacterium</name>
    <dbReference type="NCBI Taxonomy" id="2212470"/>
    <lineage>
        <taxon>Bacteria</taxon>
        <taxon>Candidatus Eiseniibacteriota</taxon>
    </lineage>
</organism>
<comment type="caution">
    <text evidence="11">The sequence shown here is derived from an EMBL/GenBank/DDBJ whole genome shotgun (WGS) entry which is preliminary data.</text>
</comment>
<dbReference type="PANTHER" id="PTHR11918:SF45">
    <property type="entry name" value="THREONYLCARBAMOYLADENOSINE TRNA METHYLTHIOTRANSFERASE"/>
    <property type="match status" value="1"/>
</dbReference>
<evidence type="ECO:0000256" key="4">
    <source>
        <dbReference type="ARBA" id="ARBA00022691"/>
    </source>
</evidence>
<keyword evidence="6" id="KW-0408">Iron</keyword>
<feature type="domain" description="Radical SAM core" evidence="10">
    <location>
        <begin position="205"/>
        <end position="435"/>
    </location>
</feature>
<comment type="cofactor">
    <cofactor evidence="1">
        <name>[4Fe-4S] cluster</name>
        <dbReference type="ChEBI" id="CHEBI:49883"/>
    </cofactor>
</comment>
<evidence type="ECO:0000259" key="10">
    <source>
        <dbReference type="PROSITE" id="PS51918"/>
    </source>
</evidence>